<evidence type="ECO:0000313" key="2">
    <source>
        <dbReference type="EMBL" id="KKU56619.1"/>
    </source>
</evidence>
<dbReference type="GO" id="GO:0003677">
    <property type="term" value="F:DNA binding"/>
    <property type="evidence" value="ECO:0007669"/>
    <property type="project" value="InterPro"/>
</dbReference>
<dbReference type="Gene3D" id="2.10.260.10">
    <property type="match status" value="1"/>
</dbReference>
<dbReference type="Pfam" id="PF04014">
    <property type="entry name" value="MazE_antitoxin"/>
    <property type="match status" value="1"/>
</dbReference>
<comment type="caution">
    <text evidence="2">The sequence shown here is derived from an EMBL/GenBank/DDBJ whole genome shotgun (WGS) entry which is preliminary data.</text>
</comment>
<sequence>MNIQTVFQAGNSKVVSIPPKLLSDLKIHTGDKVTVEKTSDDTIIIKKAAPKTKAVKSQADFEKWFKTFIDENGEILDELADR</sequence>
<gene>
    <name evidence="2" type="ORF">UX78_C0005G0035</name>
</gene>
<proteinExistence type="predicted"/>
<accession>A0A0G1RH68</accession>
<dbReference type="EMBL" id="LCNM01000005">
    <property type="protein sequence ID" value="KKU56619.1"/>
    <property type="molecule type" value="Genomic_DNA"/>
</dbReference>
<dbReference type="SMART" id="SM00966">
    <property type="entry name" value="SpoVT_AbrB"/>
    <property type="match status" value="1"/>
</dbReference>
<reference evidence="2 3" key="1">
    <citation type="journal article" date="2015" name="Nature">
        <title>rRNA introns, odd ribosomes, and small enigmatic genomes across a large radiation of phyla.</title>
        <authorList>
            <person name="Brown C.T."/>
            <person name="Hug L.A."/>
            <person name="Thomas B.C."/>
            <person name="Sharon I."/>
            <person name="Castelle C.J."/>
            <person name="Singh A."/>
            <person name="Wilkins M.J."/>
            <person name="Williams K.H."/>
            <person name="Banfield J.F."/>
        </authorList>
    </citation>
    <scope>NUCLEOTIDE SEQUENCE [LARGE SCALE GENOMIC DNA]</scope>
</reference>
<evidence type="ECO:0000259" key="1">
    <source>
        <dbReference type="SMART" id="SM00966"/>
    </source>
</evidence>
<feature type="domain" description="SpoVT-AbrB" evidence="1">
    <location>
        <begin position="7"/>
        <end position="53"/>
    </location>
</feature>
<protein>
    <recommendedName>
        <fullName evidence="1">SpoVT-AbrB domain-containing protein</fullName>
    </recommendedName>
</protein>
<dbReference type="InterPro" id="IPR007159">
    <property type="entry name" value="SpoVT-AbrB_dom"/>
</dbReference>
<evidence type="ECO:0000313" key="3">
    <source>
        <dbReference type="Proteomes" id="UP000034607"/>
    </source>
</evidence>
<dbReference type="Proteomes" id="UP000034607">
    <property type="component" value="Unassembled WGS sequence"/>
</dbReference>
<dbReference type="AlphaFoldDB" id="A0A0G1RH68"/>
<name>A0A0G1RH68_9BACT</name>
<dbReference type="SUPFAM" id="SSF89447">
    <property type="entry name" value="AbrB/MazE/MraZ-like"/>
    <property type="match status" value="1"/>
</dbReference>
<dbReference type="InterPro" id="IPR037914">
    <property type="entry name" value="SpoVT-AbrB_sf"/>
</dbReference>
<organism evidence="2 3">
    <name type="scientific">Candidatus Amesbacteria bacterium GW2011_GWA2_47_11</name>
    <dbReference type="NCBI Taxonomy" id="1618357"/>
    <lineage>
        <taxon>Bacteria</taxon>
        <taxon>Candidatus Amesiibacteriota</taxon>
    </lineage>
</organism>